<dbReference type="Pfam" id="PF16987">
    <property type="entry name" value="KIX_2"/>
    <property type="match status" value="1"/>
</dbReference>
<evidence type="ECO:0000256" key="3">
    <source>
        <dbReference type="ARBA" id="ARBA00023270"/>
    </source>
</evidence>
<dbReference type="EMBL" id="JAMSHJ010000005">
    <property type="protein sequence ID" value="KAI5411477.1"/>
    <property type="molecule type" value="Genomic_DNA"/>
</dbReference>
<dbReference type="Pfam" id="PF00923">
    <property type="entry name" value="TAL_FSA"/>
    <property type="match status" value="1"/>
</dbReference>
<dbReference type="InterPro" id="IPR013785">
    <property type="entry name" value="Aldolase_TIM"/>
</dbReference>
<dbReference type="AlphaFoldDB" id="A0A9D4X0Q9"/>
<evidence type="ECO:0000313" key="5">
    <source>
        <dbReference type="EMBL" id="KAI5411477.1"/>
    </source>
</evidence>
<organism evidence="5 6">
    <name type="scientific">Pisum sativum</name>
    <name type="common">Garden pea</name>
    <name type="synonym">Lathyrus oleraceus</name>
    <dbReference type="NCBI Taxonomy" id="3888"/>
    <lineage>
        <taxon>Eukaryota</taxon>
        <taxon>Viridiplantae</taxon>
        <taxon>Streptophyta</taxon>
        <taxon>Embryophyta</taxon>
        <taxon>Tracheophyta</taxon>
        <taxon>Spermatophyta</taxon>
        <taxon>Magnoliopsida</taxon>
        <taxon>eudicotyledons</taxon>
        <taxon>Gunneridae</taxon>
        <taxon>Pentapetalae</taxon>
        <taxon>rosids</taxon>
        <taxon>fabids</taxon>
        <taxon>Fabales</taxon>
        <taxon>Fabaceae</taxon>
        <taxon>Papilionoideae</taxon>
        <taxon>50 kb inversion clade</taxon>
        <taxon>NPAAA clade</taxon>
        <taxon>Hologalegina</taxon>
        <taxon>IRL clade</taxon>
        <taxon>Fabeae</taxon>
        <taxon>Lathyrus</taxon>
    </lineage>
</organism>
<dbReference type="InterPro" id="IPR036546">
    <property type="entry name" value="MED15_KIX"/>
</dbReference>
<dbReference type="Gramene" id="Psat05G0652500-T1">
    <property type="protein sequence ID" value="KAI5411477.1"/>
    <property type="gene ID" value="KIW84_056525"/>
</dbReference>
<dbReference type="PANTHER" id="PTHR10683">
    <property type="entry name" value="TRANSALDOLASE"/>
    <property type="match status" value="1"/>
</dbReference>
<dbReference type="Proteomes" id="UP001058974">
    <property type="component" value="Chromosome 5"/>
</dbReference>
<evidence type="ECO:0000313" key="6">
    <source>
        <dbReference type="Proteomes" id="UP001058974"/>
    </source>
</evidence>
<comment type="subcellular location">
    <subcellularLocation>
        <location evidence="1">Nucleus</location>
    </subcellularLocation>
</comment>
<evidence type="ECO:0000256" key="2">
    <source>
        <dbReference type="ARBA" id="ARBA00023242"/>
    </source>
</evidence>
<reference evidence="5 6" key="1">
    <citation type="journal article" date="2022" name="Nat. Genet.">
        <title>Improved pea reference genome and pan-genome highlight genomic features and evolutionary characteristics.</title>
        <authorList>
            <person name="Yang T."/>
            <person name="Liu R."/>
            <person name="Luo Y."/>
            <person name="Hu S."/>
            <person name="Wang D."/>
            <person name="Wang C."/>
            <person name="Pandey M.K."/>
            <person name="Ge S."/>
            <person name="Xu Q."/>
            <person name="Li N."/>
            <person name="Li G."/>
            <person name="Huang Y."/>
            <person name="Saxena R.K."/>
            <person name="Ji Y."/>
            <person name="Li M."/>
            <person name="Yan X."/>
            <person name="He Y."/>
            <person name="Liu Y."/>
            <person name="Wang X."/>
            <person name="Xiang C."/>
            <person name="Varshney R.K."/>
            <person name="Ding H."/>
            <person name="Gao S."/>
            <person name="Zong X."/>
        </authorList>
    </citation>
    <scope>NUCLEOTIDE SEQUENCE [LARGE SCALE GENOMIC DNA]</scope>
    <source>
        <strain evidence="5 6">cv. Zhongwan 6</strain>
    </source>
</reference>
<keyword evidence="6" id="KW-1185">Reference proteome</keyword>
<feature type="domain" description="Mediator complex subunit 15 KIX" evidence="4">
    <location>
        <begin position="60"/>
        <end position="85"/>
    </location>
</feature>
<dbReference type="GO" id="GO:0005634">
    <property type="term" value="C:nucleus"/>
    <property type="evidence" value="ECO:0007669"/>
    <property type="project" value="UniProtKB-SubCell"/>
</dbReference>
<dbReference type="GO" id="GO:0005975">
    <property type="term" value="P:carbohydrate metabolic process"/>
    <property type="evidence" value="ECO:0007669"/>
    <property type="project" value="InterPro"/>
</dbReference>
<keyword evidence="3" id="KW-0704">Schiff base</keyword>
<evidence type="ECO:0000259" key="4">
    <source>
        <dbReference type="Pfam" id="PF16987"/>
    </source>
</evidence>
<gene>
    <name evidence="5" type="ORF">KIW84_056525</name>
</gene>
<dbReference type="SUPFAM" id="SSF51569">
    <property type="entry name" value="Aldolase"/>
    <property type="match status" value="1"/>
</dbReference>
<sequence length="291" mass="32613">MSTTLERDIIMAYMDYKTFPQTNINDMLPKNPLYVGNSDSMDSNNWIPDQGSEPTLDTIDWRTQLDPESSQRIVNKIMDTLKKTSSSFWDVGITRTSEDCSKDNNILILFNFKHSSPRIRSSSADTVITELDVVSAFIHIVPDTVIFDDFQKFPPTAATVSSSLILGICGLPDTIFRNAVEMALADSQCYGLEIPNERLSCFATKALVNVGSDMAKLVPGRVSTEVDARLAYDTHGIILKVHDLLKLYNDSNVPHERQLFKIPSTWQGIEAARFLESEGIQTHLTFVYSFA</sequence>
<protein>
    <recommendedName>
        <fullName evidence="4">Mediator complex subunit 15 KIX domain-containing protein</fullName>
    </recommendedName>
</protein>
<dbReference type="Gene3D" id="3.20.20.70">
    <property type="entry name" value="Aldolase class I"/>
    <property type="match status" value="1"/>
</dbReference>
<proteinExistence type="predicted"/>
<dbReference type="InterPro" id="IPR001585">
    <property type="entry name" value="TAL/FSA"/>
</dbReference>
<comment type="caution">
    <text evidence="5">The sequence shown here is derived from an EMBL/GenBank/DDBJ whole genome shotgun (WGS) entry which is preliminary data.</text>
</comment>
<accession>A0A9D4X0Q9</accession>
<evidence type="ECO:0000256" key="1">
    <source>
        <dbReference type="ARBA" id="ARBA00004123"/>
    </source>
</evidence>
<name>A0A9D4X0Q9_PEA</name>
<dbReference type="PANTHER" id="PTHR10683:SF18">
    <property type="entry name" value="TRANSALDOLASE"/>
    <property type="match status" value="1"/>
</dbReference>
<keyword evidence="2" id="KW-0539">Nucleus</keyword>